<feature type="transmembrane region" description="Helical" evidence="2">
    <location>
        <begin position="331"/>
        <end position="350"/>
    </location>
</feature>
<feature type="transmembrane region" description="Helical" evidence="2">
    <location>
        <begin position="471"/>
        <end position="492"/>
    </location>
</feature>
<feature type="transmembrane region" description="Helical" evidence="2">
    <location>
        <begin position="362"/>
        <end position="379"/>
    </location>
</feature>
<dbReference type="Gene3D" id="3.40.630.10">
    <property type="entry name" value="Zn peptidases"/>
    <property type="match status" value="1"/>
</dbReference>
<comment type="caution">
    <text evidence="4">The sequence shown here is derived from an EMBL/GenBank/DDBJ whole genome shotgun (WGS) entry which is preliminary data.</text>
</comment>
<keyword evidence="5" id="KW-1185">Reference proteome</keyword>
<dbReference type="SUPFAM" id="SSF53187">
    <property type="entry name" value="Zn-dependent exopeptidases"/>
    <property type="match status" value="1"/>
</dbReference>
<protein>
    <submittedName>
        <fullName evidence="4">M20/M25/M40 family metallo-hydrolase</fullName>
    </submittedName>
</protein>
<dbReference type="PANTHER" id="PTHR12147">
    <property type="entry name" value="METALLOPEPTIDASE M28 FAMILY MEMBER"/>
    <property type="match status" value="1"/>
</dbReference>
<dbReference type="EMBL" id="JARAWJ010000047">
    <property type="protein sequence ID" value="MDX3043142.1"/>
    <property type="molecule type" value="Genomic_DNA"/>
</dbReference>
<feature type="transmembrane region" description="Helical" evidence="2">
    <location>
        <begin position="385"/>
        <end position="404"/>
    </location>
</feature>
<feature type="transmembrane region" description="Helical" evidence="2">
    <location>
        <begin position="256"/>
        <end position="275"/>
    </location>
</feature>
<name>A0ABU4N2E3_9ACTN</name>
<feature type="transmembrane region" description="Helical" evidence="2">
    <location>
        <begin position="439"/>
        <end position="459"/>
    </location>
</feature>
<proteinExistence type="predicted"/>
<keyword evidence="2" id="KW-0812">Transmembrane</keyword>
<dbReference type="InterPro" id="IPR007484">
    <property type="entry name" value="Peptidase_M28"/>
</dbReference>
<sequence length="705" mass="74067">MTGRLKEWGLSPEQQESTEVLPGQDSPHLAGRVSNISATIPGRSPTGRVFLVAHTDSVASGPGASDDGLGVGSLLEIGRQLTAGPKPRNDVVLLFTDAEEIGQLGARAFVRGIGRADRDRDVVINLDARGTSGRAVMFETGEHSSALVGALRGTPPVATSLSDEIYGLLPNITDFTHFRAAGLTGLNFAVIGGSARYHGPEDDIDHVDLGSLQDMGTTALSATRELAAMDLNTVATAPEATWFNVGPLLVHYPMGAVLPLALAALAALAAAAWYARRRRALRVRAAASAALTFPLVLVVTAGFGWVAWQALLFFRPSYGLFHQGDPYRTGAAVTGLLLTAAAIAWLWLVLVRKRATALETTAAIAAWLVLFALSSAVLLPGAAYVFTWPALFAAAGLSVAARLPEESAWRAAVLAVPALPGVVLLVPLVVLLFPALGLASAAAPLALLPMAAAALLLPLAETVRTVRQRRVLACGLAVALLGTALVGVNGAVDVTDAEHPRPASLLYSVDVNRKRAHWVSSDAAPDPWVTHYTGTRRTTGLEERTPALTAPPWGLLAADARIAPGSRPVVTTLADRRSGDTRSLSLSVTPEGGTPVLLALYVDTSKTEVIDARLTGAPEGSRSLKGGVNRPRTQSPWKWGLVFAAPPAHGFRLTLKVRGAGAVRLLAMTEDSGLPERLLDRPRPGHLTWSAHMAGLSYASRTYTL</sequence>
<evidence type="ECO:0000313" key="4">
    <source>
        <dbReference type="EMBL" id="MDX3043142.1"/>
    </source>
</evidence>
<organism evidence="4 5">
    <name type="scientific">Streptomyces caniscabiei</name>
    <dbReference type="NCBI Taxonomy" id="2746961"/>
    <lineage>
        <taxon>Bacteria</taxon>
        <taxon>Bacillati</taxon>
        <taxon>Actinomycetota</taxon>
        <taxon>Actinomycetes</taxon>
        <taxon>Kitasatosporales</taxon>
        <taxon>Streptomycetaceae</taxon>
        <taxon>Streptomyces</taxon>
    </lineage>
</organism>
<dbReference type="PANTHER" id="PTHR12147:SF26">
    <property type="entry name" value="PEPTIDASE M28 DOMAIN-CONTAINING PROTEIN"/>
    <property type="match status" value="1"/>
</dbReference>
<evidence type="ECO:0000259" key="3">
    <source>
        <dbReference type="Pfam" id="PF04389"/>
    </source>
</evidence>
<feature type="transmembrane region" description="Helical" evidence="2">
    <location>
        <begin position="287"/>
        <end position="311"/>
    </location>
</feature>
<evidence type="ECO:0000256" key="2">
    <source>
        <dbReference type="SAM" id="Phobius"/>
    </source>
</evidence>
<gene>
    <name evidence="4" type="ORF">PV383_39130</name>
</gene>
<keyword evidence="2" id="KW-1133">Transmembrane helix</keyword>
<accession>A0ABU4N2E3</accession>
<feature type="domain" description="Peptidase M28" evidence="3">
    <location>
        <begin position="35"/>
        <end position="221"/>
    </location>
</feature>
<keyword evidence="2" id="KW-0472">Membrane</keyword>
<dbReference type="Proteomes" id="UP001282474">
    <property type="component" value="Unassembled WGS sequence"/>
</dbReference>
<dbReference type="RefSeq" id="WP_052683209.1">
    <property type="nucleotide sequence ID" value="NZ_JABXWF010000040.1"/>
</dbReference>
<reference evidence="4 5" key="1">
    <citation type="journal article" date="2023" name="Microb. Genom.">
        <title>Mesoterricola silvestris gen. nov., sp. nov., Mesoterricola sediminis sp. nov., Geothrix oryzae sp. nov., Geothrix edaphica sp. nov., Geothrix rubra sp. nov., and Geothrix limicola sp. nov., six novel members of Acidobacteriota isolated from soils.</title>
        <authorList>
            <person name="Weisberg A.J."/>
            <person name="Pearce E."/>
            <person name="Kramer C.G."/>
            <person name="Chang J.H."/>
            <person name="Clarke C.R."/>
        </authorList>
    </citation>
    <scope>NUCLEOTIDE SEQUENCE [LARGE SCALE GENOMIC DNA]</scope>
    <source>
        <strain evidence="4 5">NE20-4-1</strain>
    </source>
</reference>
<feature type="region of interest" description="Disordered" evidence="1">
    <location>
        <begin position="1"/>
        <end position="31"/>
    </location>
</feature>
<evidence type="ECO:0000313" key="5">
    <source>
        <dbReference type="Proteomes" id="UP001282474"/>
    </source>
</evidence>
<dbReference type="Pfam" id="PF04389">
    <property type="entry name" value="Peptidase_M28"/>
    <property type="match status" value="1"/>
</dbReference>
<feature type="transmembrane region" description="Helical" evidence="2">
    <location>
        <begin position="411"/>
        <end position="433"/>
    </location>
</feature>
<dbReference type="InterPro" id="IPR045175">
    <property type="entry name" value="M28_fam"/>
</dbReference>
<evidence type="ECO:0000256" key="1">
    <source>
        <dbReference type="SAM" id="MobiDB-lite"/>
    </source>
</evidence>